<name>A0A1D1YY30_9ARAE</name>
<organism evidence="3">
    <name type="scientific">Anthurium amnicola</name>
    <dbReference type="NCBI Taxonomy" id="1678845"/>
    <lineage>
        <taxon>Eukaryota</taxon>
        <taxon>Viridiplantae</taxon>
        <taxon>Streptophyta</taxon>
        <taxon>Embryophyta</taxon>
        <taxon>Tracheophyta</taxon>
        <taxon>Spermatophyta</taxon>
        <taxon>Magnoliopsida</taxon>
        <taxon>Liliopsida</taxon>
        <taxon>Araceae</taxon>
        <taxon>Pothoideae</taxon>
        <taxon>Potheae</taxon>
        <taxon>Anthurium</taxon>
    </lineage>
</organism>
<dbReference type="GO" id="GO:0006402">
    <property type="term" value="P:mRNA catabolic process"/>
    <property type="evidence" value="ECO:0007669"/>
    <property type="project" value="TreeGrafter"/>
</dbReference>
<dbReference type="EMBL" id="GDJX01008392">
    <property type="protein sequence ID" value="JAT59544.1"/>
    <property type="molecule type" value="Transcribed_RNA"/>
</dbReference>
<dbReference type="GO" id="GO:0017148">
    <property type="term" value="P:negative regulation of translation"/>
    <property type="evidence" value="ECO:0007669"/>
    <property type="project" value="TreeGrafter"/>
</dbReference>
<comment type="similarity">
    <text evidence="1">Belongs to the CNOT10 family.</text>
</comment>
<reference evidence="3" key="1">
    <citation type="submission" date="2015-07" db="EMBL/GenBank/DDBJ databases">
        <title>Transcriptome Assembly of Anthurium amnicola.</title>
        <authorList>
            <person name="Suzuki J."/>
        </authorList>
    </citation>
    <scope>NUCLEOTIDE SEQUENCE</scope>
</reference>
<dbReference type="AlphaFoldDB" id="A0A1D1YY30"/>
<sequence length="855" mass="92982">MDARDSSSAPAPGRGADGRVDDDDAGVMAATCGMARDAALLFQGGHFGECVEVLSQILQKKQDDPKVLHNIALAEFFHDGCSDPRKLLDMLNEVKKKSEDLTRPSLEEEEVVGSLGSNSTAGSKGSGISLHQLPLANSSTITFADELDTSIVMLNTAVILFHLHEYAQALSLLEPLYQKLHPLDETVALHVCLLLIDIALVSNDASRAADVIQYMEKSFGVGYMTNQGENGNIAQHQSSSHSSKVIAASGGLAVPDAVSSDSSASENTLDRTLSEDAIEYENLLSTLDNSGQNMTRSNANDLSRASSDRPVHAIDLKLKIHLYKVRLLLLTRNLKAAKREVKLGMNVARGRDSSIALLLKSQLEYARGNHRKAIKLLLTSSNKTEPGVISMFNNNLGCIYHQLQKHHTSIAFFSKALRSSSSLRVDKPLKLSTFSQDKSFFIIYNCGLQYLACGKPLMAARCFHKATLVFYNRPLFWLRLAECCLLSLEKGLLKPNLNVSSSGSEHVKLHVVGSGKWRQLVVNMHPRNGHSVSISGNSSSSDDDQCTLSIPFARQCLLNALHLLSRLEPRTSGGNVLTCASEEVNSNHTSNAGIRSSNHKSAQAEDLKSSNAASLFASVCADGDSKENKGGTGSSVTLQSSVSAYEEICRNESHIIKQAVLVDLAYIELCLENPLRALSVAEALQQLPDCSRMYVFFGHVYAAEALCHLNRPEEAAEHLSVYMSEGNNVELPYGEDDREMWDSEKVGDGDELNGSVATRTTSSVESKSEVFLRPEQACGTLYVNLAAVSAMQDDLEQAKLFLRKARSASPNNPQVLLAAVYVDLRLGNTSDAIVKLKLCSHVRFFPNGITLSSLR</sequence>
<dbReference type="Gene3D" id="1.25.40.10">
    <property type="entry name" value="Tetratricopeptide repeat domain"/>
    <property type="match status" value="2"/>
</dbReference>
<dbReference type="PANTHER" id="PTHR12979">
    <property type="entry name" value="CCR4-NOT TRANSCRIPTION COMPLEX SUBUNIT 10"/>
    <property type="match status" value="1"/>
</dbReference>
<feature type="region of interest" description="Disordered" evidence="2">
    <location>
        <begin position="1"/>
        <end position="22"/>
    </location>
</feature>
<proteinExistence type="inferred from homology"/>
<dbReference type="InterPro" id="IPR011990">
    <property type="entry name" value="TPR-like_helical_dom_sf"/>
</dbReference>
<dbReference type="SMART" id="SM00028">
    <property type="entry name" value="TPR"/>
    <property type="match status" value="3"/>
</dbReference>
<protein>
    <submittedName>
        <fullName evidence="3">CCR4-NOT transcription complex subunit 10</fullName>
    </submittedName>
</protein>
<dbReference type="InterPro" id="IPR039740">
    <property type="entry name" value="CNOT10"/>
</dbReference>
<dbReference type="GO" id="GO:0030014">
    <property type="term" value="C:CCR4-NOT complex"/>
    <property type="evidence" value="ECO:0007669"/>
    <property type="project" value="InterPro"/>
</dbReference>
<evidence type="ECO:0000256" key="2">
    <source>
        <dbReference type="SAM" id="MobiDB-lite"/>
    </source>
</evidence>
<evidence type="ECO:0000256" key="1">
    <source>
        <dbReference type="ARBA" id="ARBA00010080"/>
    </source>
</evidence>
<feature type="region of interest" description="Disordered" evidence="2">
    <location>
        <begin position="99"/>
        <end position="125"/>
    </location>
</feature>
<evidence type="ECO:0000313" key="3">
    <source>
        <dbReference type="EMBL" id="JAT59544.1"/>
    </source>
</evidence>
<dbReference type="SUPFAM" id="SSF48452">
    <property type="entry name" value="TPR-like"/>
    <property type="match status" value="2"/>
</dbReference>
<gene>
    <name evidence="3" type="primary">Cnot10_2</name>
    <name evidence="3" type="ORF">g.73977</name>
</gene>
<dbReference type="PANTHER" id="PTHR12979:SF5">
    <property type="entry name" value="CCR4-NOT TRANSCRIPTION COMPLEX SUBUNIT 10"/>
    <property type="match status" value="1"/>
</dbReference>
<accession>A0A1D1YY30</accession>
<dbReference type="Pfam" id="PF13181">
    <property type="entry name" value="TPR_8"/>
    <property type="match status" value="1"/>
</dbReference>
<dbReference type="InterPro" id="IPR019734">
    <property type="entry name" value="TPR_rpt"/>
</dbReference>